<reference evidence="1" key="1">
    <citation type="submission" date="2021-01" db="EMBL/GenBank/DDBJ databases">
        <authorList>
            <consortium name="Genoscope - CEA"/>
            <person name="William W."/>
        </authorList>
    </citation>
    <scope>NUCLEOTIDE SEQUENCE</scope>
</reference>
<dbReference type="Proteomes" id="UP000692954">
    <property type="component" value="Unassembled WGS sequence"/>
</dbReference>
<organism evidence="1 2">
    <name type="scientific">Paramecium sonneborni</name>
    <dbReference type="NCBI Taxonomy" id="65129"/>
    <lineage>
        <taxon>Eukaryota</taxon>
        <taxon>Sar</taxon>
        <taxon>Alveolata</taxon>
        <taxon>Ciliophora</taxon>
        <taxon>Intramacronucleata</taxon>
        <taxon>Oligohymenophorea</taxon>
        <taxon>Peniculida</taxon>
        <taxon>Parameciidae</taxon>
        <taxon>Paramecium</taxon>
    </lineage>
</organism>
<accession>A0A8S1M846</accession>
<keyword evidence="2" id="KW-1185">Reference proteome</keyword>
<protein>
    <submittedName>
        <fullName evidence="1">Uncharacterized protein</fullName>
    </submittedName>
</protein>
<dbReference type="AlphaFoldDB" id="A0A8S1M846"/>
<evidence type="ECO:0000313" key="2">
    <source>
        <dbReference type="Proteomes" id="UP000692954"/>
    </source>
</evidence>
<gene>
    <name evidence="1" type="ORF">PSON_ATCC_30995.1.T0310175</name>
</gene>
<dbReference type="EMBL" id="CAJJDN010000031">
    <property type="protein sequence ID" value="CAD8073865.1"/>
    <property type="molecule type" value="Genomic_DNA"/>
</dbReference>
<sequence length="67" mass="8104">MANQKEQFDIFTNQLQQKKSCYLIHKYLKKIKDQIQHLSQAPQGQFSNQNKFKNFDIQYQLLIQNKT</sequence>
<proteinExistence type="predicted"/>
<name>A0A8S1M846_9CILI</name>
<comment type="caution">
    <text evidence="1">The sequence shown here is derived from an EMBL/GenBank/DDBJ whole genome shotgun (WGS) entry which is preliminary data.</text>
</comment>
<evidence type="ECO:0000313" key="1">
    <source>
        <dbReference type="EMBL" id="CAD8073865.1"/>
    </source>
</evidence>